<accession>A0ACB6RW50</accession>
<protein>
    <submittedName>
        <fullName evidence="1">Uncharacterized protein</fullName>
    </submittedName>
</protein>
<reference evidence="1" key="1">
    <citation type="journal article" date="2020" name="Stud. Mycol.">
        <title>101 Dothideomycetes genomes: a test case for predicting lifestyles and emergence of pathogens.</title>
        <authorList>
            <person name="Haridas S."/>
            <person name="Albert R."/>
            <person name="Binder M."/>
            <person name="Bloem J."/>
            <person name="Labutti K."/>
            <person name="Salamov A."/>
            <person name="Andreopoulos B."/>
            <person name="Baker S."/>
            <person name="Barry K."/>
            <person name="Bills G."/>
            <person name="Bluhm B."/>
            <person name="Cannon C."/>
            <person name="Castanera R."/>
            <person name="Culley D."/>
            <person name="Daum C."/>
            <person name="Ezra D."/>
            <person name="Gonzalez J."/>
            <person name="Henrissat B."/>
            <person name="Kuo A."/>
            <person name="Liang C."/>
            <person name="Lipzen A."/>
            <person name="Lutzoni F."/>
            <person name="Magnuson J."/>
            <person name="Mondo S."/>
            <person name="Nolan M."/>
            <person name="Ohm R."/>
            <person name="Pangilinan J."/>
            <person name="Park H.-J."/>
            <person name="Ramirez L."/>
            <person name="Alfaro M."/>
            <person name="Sun H."/>
            <person name="Tritt A."/>
            <person name="Yoshinaga Y."/>
            <person name="Zwiers L.-H."/>
            <person name="Turgeon B."/>
            <person name="Goodwin S."/>
            <person name="Spatafora J."/>
            <person name="Crous P."/>
            <person name="Grigoriev I."/>
        </authorList>
    </citation>
    <scope>NUCLEOTIDE SEQUENCE</scope>
    <source>
        <strain evidence="1">CBS 525.71</strain>
    </source>
</reference>
<evidence type="ECO:0000313" key="1">
    <source>
        <dbReference type="EMBL" id="KAF2625645.1"/>
    </source>
</evidence>
<proteinExistence type="predicted"/>
<organism evidence="1 2">
    <name type="scientific">Macroventuria anomochaeta</name>
    <dbReference type="NCBI Taxonomy" id="301207"/>
    <lineage>
        <taxon>Eukaryota</taxon>
        <taxon>Fungi</taxon>
        <taxon>Dikarya</taxon>
        <taxon>Ascomycota</taxon>
        <taxon>Pezizomycotina</taxon>
        <taxon>Dothideomycetes</taxon>
        <taxon>Pleosporomycetidae</taxon>
        <taxon>Pleosporales</taxon>
        <taxon>Pleosporineae</taxon>
        <taxon>Didymellaceae</taxon>
        <taxon>Macroventuria</taxon>
    </lineage>
</organism>
<dbReference type="EMBL" id="MU006724">
    <property type="protein sequence ID" value="KAF2625645.1"/>
    <property type="molecule type" value="Genomic_DNA"/>
</dbReference>
<name>A0ACB6RW50_9PLEO</name>
<dbReference type="Proteomes" id="UP000799754">
    <property type="component" value="Unassembled WGS sequence"/>
</dbReference>
<keyword evidence="2" id="KW-1185">Reference proteome</keyword>
<comment type="caution">
    <text evidence="1">The sequence shown here is derived from an EMBL/GenBank/DDBJ whole genome shotgun (WGS) entry which is preliminary data.</text>
</comment>
<sequence>MGPCSILGWPIKAYCKKEFSLAVTQVAEKDSPVQNASFLQPTPGNSVYDHAAFTTASTPAAPDTIQCRVCGSEYTGNHRVRNLARHKRYKHNGAVVLLCLDRSCKKVFKREDARLKHVRKHHPELASDPVPRPEQRKGPNTLIQHQFDQNYELNNVDVVLSHRVPMPSGTDRHSPTSPQSIDSWHDNNNDLRIKGQFILNLFPRRQDLFFVGGPLGWKLNGPVVSSFTRKDKRRDHILAGRDEEVVLKQRCQPSNELTAANLAKLQATHESRQQYDLIYFPDALDEHDAIHEGPFDRIMSYCAQTVVNRPQTSSGHKHRHNLAQDDCQYLETCNHSRPGRDCYCAICGHRPADIAQDRWVCRSCCESRCGPAASAQDAWYCNCSRECKHEPEISSDDPGSCQNFAGPTPQCHGS</sequence>
<gene>
    <name evidence="1" type="ORF">BU25DRAFT_108193</name>
</gene>
<evidence type="ECO:0000313" key="2">
    <source>
        <dbReference type="Proteomes" id="UP000799754"/>
    </source>
</evidence>